<dbReference type="CDD" id="cd08023">
    <property type="entry name" value="GH16_laminarinase_like"/>
    <property type="match status" value="1"/>
</dbReference>
<dbReference type="InterPro" id="IPR013320">
    <property type="entry name" value="ConA-like_dom_sf"/>
</dbReference>
<keyword evidence="2" id="KW-0732">Signal</keyword>
<evidence type="ECO:0000259" key="4">
    <source>
        <dbReference type="PROSITE" id="PS51762"/>
    </source>
</evidence>
<feature type="domain" description="F5/8 type C" evidence="3">
    <location>
        <begin position="170"/>
        <end position="314"/>
    </location>
</feature>
<dbReference type="Gene3D" id="2.60.120.260">
    <property type="entry name" value="Galactose-binding domain-like"/>
    <property type="match status" value="2"/>
</dbReference>
<feature type="chain" id="PRO_5030551853" evidence="2">
    <location>
        <begin position="35"/>
        <end position="583"/>
    </location>
</feature>
<dbReference type="Gene3D" id="2.60.120.200">
    <property type="match status" value="1"/>
</dbReference>
<dbReference type="PROSITE" id="PS50022">
    <property type="entry name" value="FA58C_3"/>
    <property type="match status" value="2"/>
</dbReference>
<dbReference type="EMBL" id="JACHJU010000001">
    <property type="protein sequence ID" value="MBB4936923.1"/>
    <property type="molecule type" value="Genomic_DNA"/>
</dbReference>
<accession>A0A7W7RSR5</accession>
<gene>
    <name evidence="5" type="ORF">FHR32_001228</name>
</gene>
<keyword evidence="6" id="KW-1185">Reference proteome</keyword>
<dbReference type="GO" id="GO:0005975">
    <property type="term" value="P:carbohydrate metabolic process"/>
    <property type="evidence" value="ECO:0007669"/>
    <property type="project" value="InterPro"/>
</dbReference>
<dbReference type="GO" id="GO:0004553">
    <property type="term" value="F:hydrolase activity, hydrolyzing O-glycosyl compounds"/>
    <property type="evidence" value="ECO:0007669"/>
    <property type="project" value="InterPro"/>
</dbReference>
<comment type="similarity">
    <text evidence="1">Belongs to the glycosyl hydrolase 16 family.</text>
</comment>
<dbReference type="InterPro" id="IPR008979">
    <property type="entry name" value="Galactose-bd-like_sf"/>
</dbReference>
<dbReference type="InterPro" id="IPR000757">
    <property type="entry name" value="Beta-glucanase-like"/>
</dbReference>
<evidence type="ECO:0000259" key="3">
    <source>
        <dbReference type="PROSITE" id="PS50022"/>
    </source>
</evidence>
<feature type="domain" description="F5/8 type C" evidence="3">
    <location>
        <begin position="27"/>
        <end position="163"/>
    </location>
</feature>
<dbReference type="Proteomes" id="UP000534286">
    <property type="component" value="Unassembled WGS sequence"/>
</dbReference>
<organism evidence="5 6">
    <name type="scientific">Streptosporangium album</name>
    <dbReference type="NCBI Taxonomy" id="47479"/>
    <lineage>
        <taxon>Bacteria</taxon>
        <taxon>Bacillati</taxon>
        <taxon>Actinomycetota</taxon>
        <taxon>Actinomycetes</taxon>
        <taxon>Streptosporangiales</taxon>
        <taxon>Streptosporangiaceae</taxon>
        <taxon>Streptosporangium</taxon>
    </lineage>
</organism>
<dbReference type="AlphaFoldDB" id="A0A7W7RSR5"/>
<dbReference type="PANTHER" id="PTHR10963:SF55">
    <property type="entry name" value="GLYCOSIDE HYDROLASE FAMILY 16 PROTEIN"/>
    <property type="match status" value="1"/>
</dbReference>
<dbReference type="Pfam" id="PF00754">
    <property type="entry name" value="F5_F8_type_C"/>
    <property type="match status" value="2"/>
</dbReference>
<dbReference type="PROSITE" id="PS51762">
    <property type="entry name" value="GH16_2"/>
    <property type="match status" value="1"/>
</dbReference>
<evidence type="ECO:0000256" key="2">
    <source>
        <dbReference type="SAM" id="SignalP"/>
    </source>
</evidence>
<protein>
    <submittedName>
        <fullName evidence="5">Beta-glucanase (GH16 family)</fullName>
    </submittedName>
</protein>
<dbReference type="PANTHER" id="PTHR10963">
    <property type="entry name" value="GLYCOSYL HYDROLASE-RELATED"/>
    <property type="match status" value="1"/>
</dbReference>
<evidence type="ECO:0000313" key="5">
    <source>
        <dbReference type="EMBL" id="MBB4936923.1"/>
    </source>
</evidence>
<dbReference type="Pfam" id="PF00722">
    <property type="entry name" value="Glyco_hydro_16"/>
    <property type="match status" value="1"/>
</dbReference>
<dbReference type="InterPro" id="IPR050546">
    <property type="entry name" value="Glycosyl_Hydrlase_16"/>
</dbReference>
<dbReference type="SUPFAM" id="SSF49785">
    <property type="entry name" value="Galactose-binding domain-like"/>
    <property type="match status" value="2"/>
</dbReference>
<dbReference type="SUPFAM" id="SSF49899">
    <property type="entry name" value="Concanavalin A-like lectins/glucanases"/>
    <property type="match status" value="1"/>
</dbReference>
<feature type="domain" description="GH16" evidence="4">
    <location>
        <begin position="317"/>
        <end position="583"/>
    </location>
</feature>
<proteinExistence type="inferred from homology"/>
<name>A0A7W7RSR5_9ACTN</name>
<feature type="signal peptide" evidence="2">
    <location>
        <begin position="1"/>
        <end position="34"/>
    </location>
</feature>
<dbReference type="InterPro" id="IPR000421">
    <property type="entry name" value="FA58C"/>
</dbReference>
<dbReference type="RefSeq" id="WP_184753376.1">
    <property type="nucleotide sequence ID" value="NZ_BAABEK010000009.1"/>
</dbReference>
<sequence length="583" mass="62826">MHSSRSPGRHRLVLLVAAAAALVLSLFAIPAATAADTLLSQGRPVTASSAENAVFPASAAVDGNPGTRWSSAFSDPQWIQVDLGAVASVTQVALNWETAYGKAFQIQVSPDAANWTSIYSTTTGTGGTQTLNVSGSGRYVRMYGTQRSTQYGYSLWEFQVYGTLGGPSPTPTPTVPGGDKLLSYGRPGTASSSQSDQNCQNCIPARAFDRDPASRWATSSTTGWVDPGWISVDLGATAQIKQVVLQWDPAYAKSFQIQVSPDAANWTSIYSTTTGTGFKQTLNVSGTGRYVRMYGTQRATPYGYSLWEFQVYGTGGAPITPPPLPPDPADPPRLVWSDEFNGAAGTRPDAAKWKPETGPGVNNELQYYTNNDNATMDGGGNLVMEARRQVTPGSACPPDPLSGGSTTCQYTSSRINTYGKFSFTYGRVEARIKVSGTKGLWPAFWMLGADFFDQGRPWPYVGEIDIMEHIGKEPNKVYSTIHAPAYFGAGGFGSPYTIAGDFADAFHVFAVDWNSKGMRFTVDGNLIHQVDRAQLEATRGPWVFDHPFFVILNNAVGGDWPGPPDATSVFPQKMLVDYVRVYQ</sequence>
<evidence type="ECO:0000256" key="1">
    <source>
        <dbReference type="ARBA" id="ARBA00006865"/>
    </source>
</evidence>
<reference evidence="5 6" key="1">
    <citation type="submission" date="2020-08" db="EMBL/GenBank/DDBJ databases">
        <title>Sequencing the genomes of 1000 actinobacteria strains.</title>
        <authorList>
            <person name="Klenk H.-P."/>
        </authorList>
    </citation>
    <scope>NUCLEOTIDE SEQUENCE [LARGE SCALE GENOMIC DNA]</scope>
    <source>
        <strain evidence="5 6">DSM 43023</strain>
    </source>
</reference>
<comment type="caution">
    <text evidence="5">The sequence shown here is derived from an EMBL/GenBank/DDBJ whole genome shotgun (WGS) entry which is preliminary data.</text>
</comment>
<evidence type="ECO:0000313" key="6">
    <source>
        <dbReference type="Proteomes" id="UP000534286"/>
    </source>
</evidence>